<protein>
    <recommendedName>
        <fullName evidence="1">Reverse transcriptase Ty1/copia-type domain-containing protein</fullName>
    </recommendedName>
</protein>
<evidence type="ECO:0000313" key="3">
    <source>
        <dbReference type="Proteomes" id="UP000233551"/>
    </source>
</evidence>
<evidence type="ECO:0000313" key="2">
    <source>
        <dbReference type="EMBL" id="PKI42197.1"/>
    </source>
</evidence>
<dbReference type="STRING" id="22663.A0A2I0IDX2"/>
<dbReference type="InterPro" id="IPR043502">
    <property type="entry name" value="DNA/RNA_pol_sf"/>
</dbReference>
<keyword evidence="3" id="KW-1185">Reference proteome</keyword>
<accession>A0A2I0IDX2</accession>
<dbReference type="InterPro" id="IPR013103">
    <property type="entry name" value="RVT_2"/>
</dbReference>
<comment type="caution">
    <text evidence="2">The sequence shown here is derived from an EMBL/GenBank/DDBJ whole genome shotgun (WGS) entry which is preliminary data.</text>
</comment>
<dbReference type="AlphaFoldDB" id="A0A2I0IDX2"/>
<dbReference type="Proteomes" id="UP000233551">
    <property type="component" value="Unassembled WGS sequence"/>
</dbReference>
<reference evidence="2 3" key="1">
    <citation type="submission" date="2017-11" db="EMBL/GenBank/DDBJ databases">
        <title>De-novo sequencing of pomegranate (Punica granatum L.) genome.</title>
        <authorList>
            <person name="Akparov Z."/>
            <person name="Amiraslanov A."/>
            <person name="Hajiyeva S."/>
            <person name="Abbasov M."/>
            <person name="Kaur K."/>
            <person name="Hamwieh A."/>
            <person name="Solovyev V."/>
            <person name="Salamov A."/>
            <person name="Braich B."/>
            <person name="Kosarev P."/>
            <person name="Mahmoud A."/>
            <person name="Hajiyev E."/>
            <person name="Babayeva S."/>
            <person name="Izzatullayeva V."/>
            <person name="Mammadov A."/>
            <person name="Mammadov A."/>
            <person name="Sharifova S."/>
            <person name="Ojaghi J."/>
            <person name="Eynullazada K."/>
            <person name="Bayramov B."/>
            <person name="Abdulazimova A."/>
            <person name="Shahmuradov I."/>
        </authorList>
    </citation>
    <scope>NUCLEOTIDE SEQUENCE [LARGE SCALE GENOMIC DNA]</scope>
    <source>
        <strain evidence="3">cv. AG2017</strain>
        <tissue evidence="2">Leaf</tissue>
    </source>
</reference>
<gene>
    <name evidence="2" type="ORF">CRG98_037436</name>
</gene>
<dbReference type="SUPFAM" id="SSF56672">
    <property type="entry name" value="DNA/RNA polymerases"/>
    <property type="match status" value="1"/>
</dbReference>
<evidence type="ECO:0000259" key="1">
    <source>
        <dbReference type="Pfam" id="PF07727"/>
    </source>
</evidence>
<organism evidence="2 3">
    <name type="scientific">Punica granatum</name>
    <name type="common">Pomegranate</name>
    <dbReference type="NCBI Taxonomy" id="22663"/>
    <lineage>
        <taxon>Eukaryota</taxon>
        <taxon>Viridiplantae</taxon>
        <taxon>Streptophyta</taxon>
        <taxon>Embryophyta</taxon>
        <taxon>Tracheophyta</taxon>
        <taxon>Spermatophyta</taxon>
        <taxon>Magnoliopsida</taxon>
        <taxon>eudicotyledons</taxon>
        <taxon>Gunneridae</taxon>
        <taxon>Pentapetalae</taxon>
        <taxon>rosids</taxon>
        <taxon>malvids</taxon>
        <taxon>Myrtales</taxon>
        <taxon>Lythraceae</taxon>
        <taxon>Punica</taxon>
    </lineage>
</organism>
<dbReference type="Pfam" id="PF07727">
    <property type="entry name" value="RVT_2"/>
    <property type="match status" value="1"/>
</dbReference>
<name>A0A2I0IDX2_PUNGR</name>
<feature type="domain" description="Reverse transcriptase Ty1/copia-type" evidence="1">
    <location>
        <begin position="2"/>
        <end position="172"/>
    </location>
</feature>
<dbReference type="EMBL" id="PGOL01003218">
    <property type="protein sequence ID" value="PKI42197.1"/>
    <property type="molecule type" value="Genomic_DNA"/>
</dbReference>
<proteinExistence type="predicted"/>
<sequence length="173" mass="20082">MAMAKGWEIHQIDVNNTFLHGDLDEEVYMRLLLGYSSQGHGVVCRLKKSLYGLRHASRNWYAKLVESMQHYGFRQSGVDHSLFVFNRGNVFLAALVYVDDILVVGNNHEQCTCFKRYLDQCFCIKDLGPLRYFLGIEVIKMEFGLFLNQRKYVLDILMECQMLGARPSPFPME</sequence>